<protein>
    <recommendedName>
        <fullName evidence="4">DUF4348 domain-containing protein</fullName>
    </recommendedName>
</protein>
<feature type="signal peptide" evidence="1">
    <location>
        <begin position="1"/>
        <end position="21"/>
    </location>
</feature>
<evidence type="ECO:0000313" key="3">
    <source>
        <dbReference type="Proteomes" id="UP000536509"/>
    </source>
</evidence>
<name>A0A7Y3R799_9FLAO</name>
<keyword evidence="1" id="KW-0732">Signal</keyword>
<proteinExistence type="predicted"/>
<dbReference type="PROSITE" id="PS51257">
    <property type="entry name" value="PROKAR_LIPOPROTEIN"/>
    <property type="match status" value="1"/>
</dbReference>
<reference evidence="2 3" key="1">
    <citation type="submission" date="2020-05" db="EMBL/GenBank/DDBJ databases">
        <title>Draft genome of Flavobacterium sp. IMCC34852.</title>
        <authorList>
            <person name="Song J."/>
            <person name="Cho J.-C."/>
        </authorList>
    </citation>
    <scope>NUCLEOTIDE SEQUENCE [LARGE SCALE GENOMIC DNA]</scope>
    <source>
        <strain evidence="2 3">IMCC34852</strain>
    </source>
</reference>
<feature type="chain" id="PRO_5030766876" description="DUF4348 domain-containing protein" evidence="1">
    <location>
        <begin position="22"/>
        <end position="148"/>
    </location>
</feature>
<evidence type="ECO:0000313" key="2">
    <source>
        <dbReference type="EMBL" id="NNT71187.1"/>
    </source>
</evidence>
<accession>A0A7Y3R799</accession>
<evidence type="ECO:0000256" key="1">
    <source>
        <dbReference type="SAM" id="SignalP"/>
    </source>
</evidence>
<gene>
    <name evidence="2" type="ORF">HKT18_03060</name>
</gene>
<dbReference type="EMBL" id="JABEVX010000001">
    <property type="protein sequence ID" value="NNT71187.1"/>
    <property type="molecule type" value="Genomic_DNA"/>
</dbReference>
<dbReference type="AlphaFoldDB" id="A0A7Y3R799"/>
<dbReference type="RefSeq" id="WP_171221377.1">
    <property type="nucleotide sequence ID" value="NZ_CP121446.1"/>
</dbReference>
<comment type="caution">
    <text evidence="2">The sequence shown here is derived from an EMBL/GenBank/DDBJ whole genome shotgun (WGS) entry which is preliminary data.</text>
</comment>
<keyword evidence="3" id="KW-1185">Reference proteome</keyword>
<dbReference type="Proteomes" id="UP000536509">
    <property type="component" value="Unassembled WGS sequence"/>
</dbReference>
<organism evidence="2 3">
    <name type="scientific">Flavobacterium rivulicola</name>
    <dbReference type="NCBI Taxonomy" id="2732161"/>
    <lineage>
        <taxon>Bacteria</taxon>
        <taxon>Pseudomonadati</taxon>
        <taxon>Bacteroidota</taxon>
        <taxon>Flavobacteriia</taxon>
        <taxon>Flavobacteriales</taxon>
        <taxon>Flavobacteriaceae</taxon>
        <taxon>Flavobacterium</taxon>
    </lineage>
</organism>
<sequence length="148" mass="17408">MKTKLVSLCLVVLLTVFLGCSEDIYENSASHSNALKEKYKISFAQFKREKGIKNFDLLKTIKSTSINAREEGTDEGYVIDTTTIYRYTTQNNKITYSFKIYPIYEVLEDKEYYNLVYEKYGDEWNEIIFKNREIDSVNVDTLKLFILK</sequence>
<evidence type="ECO:0008006" key="4">
    <source>
        <dbReference type="Google" id="ProtNLM"/>
    </source>
</evidence>